<protein>
    <submittedName>
        <fullName evidence="1">Thymidylate synthase thyX</fullName>
    </submittedName>
</protein>
<dbReference type="EMBL" id="BK032815">
    <property type="protein sequence ID" value="DAF61670.1"/>
    <property type="molecule type" value="Genomic_DNA"/>
</dbReference>
<reference evidence="1" key="1">
    <citation type="journal article" date="2021" name="Proc. Natl. Acad. Sci. U.S.A.">
        <title>A Catalog of Tens of Thousands of Viruses from Human Metagenomes Reveals Hidden Associations with Chronic Diseases.</title>
        <authorList>
            <person name="Tisza M.J."/>
            <person name="Buck C.B."/>
        </authorList>
    </citation>
    <scope>NUCLEOTIDE SEQUENCE</scope>
    <source>
        <strain evidence="1">Ct1IF5</strain>
    </source>
</reference>
<proteinExistence type="predicted"/>
<accession>A0A8S5TEH3</accession>
<organism evidence="1">
    <name type="scientific">Siphoviridae sp. ct1IF5</name>
    <dbReference type="NCBI Taxonomy" id="2827765"/>
    <lineage>
        <taxon>Viruses</taxon>
        <taxon>Duplodnaviria</taxon>
        <taxon>Heunggongvirae</taxon>
        <taxon>Uroviricota</taxon>
        <taxon>Caudoviricetes</taxon>
    </lineage>
</organism>
<sequence>MRIEVVKHDDMWQEIKNSAMFTMGKDTGKYPTSEWKKRILLAEHSPIRDGYFILNCYDIPSFVIGHIVRHFNGIEKYVQSLRSDRTEYTEVPNRNTLQNVRLRINFQAFINISRKRLCSCASKETREFWQLILDRIKSYEPELYSVCVRECIYRGFCPEMKSCGYNNTEAFHQALSEYRKV</sequence>
<evidence type="ECO:0000313" key="1">
    <source>
        <dbReference type="EMBL" id="DAF61670.1"/>
    </source>
</evidence>
<name>A0A8S5TEH3_9CAUD</name>